<dbReference type="SMART" id="SM00448">
    <property type="entry name" value="REC"/>
    <property type="match status" value="3"/>
</dbReference>
<keyword evidence="9" id="KW-1133">Transmembrane helix</keyword>
<evidence type="ECO:0000256" key="7">
    <source>
        <dbReference type="PROSITE-ProRule" id="PRU00169"/>
    </source>
</evidence>
<dbReference type="CDD" id="cd16922">
    <property type="entry name" value="HATPase_EvgS-ArcB-TorS-like"/>
    <property type="match status" value="1"/>
</dbReference>
<dbReference type="InterPro" id="IPR005467">
    <property type="entry name" value="His_kinase_dom"/>
</dbReference>
<evidence type="ECO:0000256" key="9">
    <source>
        <dbReference type="SAM" id="Phobius"/>
    </source>
</evidence>
<dbReference type="PANTHER" id="PTHR45339">
    <property type="entry name" value="HYBRID SIGNAL TRANSDUCTION HISTIDINE KINASE J"/>
    <property type="match status" value="1"/>
</dbReference>
<evidence type="ECO:0000256" key="8">
    <source>
        <dbReference type="SAM" id="Coils"/>
    </source>
</evidence>
<reference evidence="12 13" key="1">
    <citation type="journal article" date="2019" name="Int. J. Syst. Evol. Microbiol.">
        <title>The Global Catalogue of Microorganisms (GCM) 10K type strain sequencing project: providing services to taxonomists for standard genome sequencing and annotation.</title>
        <authorList>
            <consortium name="The Broad Institute Genomics Platform"/>
            <consortium name="The Broad Institute Genome Sequencing Center for Infectious Disease"/>
            <person name="Wu L."/>
            <person name="Ma J."/>
        </authorList>
    </citation>
    <scope>NUCLEOTIDE SEQUENCE [LARGE SCALE GENOMIC DNA]</scope>
    <source>
        <strain evidence="12 13">JCM 15503</strain>
    </source>
</reference>
<dbReference type="Gene3D" id="3.30.450.40">
    <property type="match status" value="1"/>
</dbReference>
<name>A0ABN1JKH3_9BURK</name>
<dbReference type="CDD" id="cd19410">
    <property type="entry name" value="HK9-like_sensor"/>
    <property type="match status" value="1"/>
</dbReference>
<dbReference type="PANTHER" id="PTHR45339:SF1">
    <property type="entry name" value="HYBRID SIGNAL TRANSDUCTION HISTIDINE KINASE J"/>
    <property type="match status" value="1"/>
</dbReference>
<dbReference type="Pfam" id="PF01590">
    <property type="entry name" value="GAF"/>
    <property type="match status" value="1"/>
</dbReference>
<feature type="transmembrane region" description="Helical" evidence="9">
    <location>
        <begin position="12"/>
        <end position="33"/>
    </location>
</feature>
<keyword evidence="13" id="KW-1185">Reference proteome</keyword>
<feature type="domain" description="Histidine kinase" evidence="10">
    <location>
        <begin position="474"/>
        <end position="693"/>
    </location>
</feature>
<dbReference type="Pfam" id="PF00512">
    <property type="entry name" value="HisKA"/>
    <property type="match status" value="1"/>
</dbReference>
<dbReference type="PRINTS" id="PR00344">
    <property type="entry name" value="BCTRLSENSOR"/>
</dbReference>
<dbReference type="Pfam" id="PF05227">
    <property type="entry name" value="CHASE3"/>
    <property type="match status" value="1"/>
</dbReference>
<keyword evidence="4" id="KW-0808">Transferase</keyword>
<dbReference type="Proteomes" id="UP001500279">
    <property type="component" value="Unassembled WGS sequence"/>
</dbReference>
<protein>
    <recommendedName>
        <fullName evidence="2">histidine kinase</fullName>
        <ecNumber evidence="2">2.7.13.3</ecNumber>
    </recommendedName>
</protein>
<dbReference type="RefSeq" id="WP_141284957.1">
    <property type="nucleotide sequence ID" value="NZ_BAAAEW010000003.1"/>
</dbReference>
<dbReference type="SUPFAM" id="SSF55874">
    <property type="entry name" value="ATPase domain of HSP90 chaperone/DNA topoisomerase II/histidine kinase"/>
    <property type="match status" value="1"/>
</dbReference>
<accession>A0ABN1JKH3</accession>
<sequence>MLKTRLLPAGPLMGFVAAVFALVAVTLVSFRALEESRYTADRLTRSAEAITQLQEVLSVLKDAETGQRGFLLTGDESYLAPYNDARARVHAAVAEAGPLLGDSEVHLRGLATLQQITTDKLDELAESIALKRSGHADQALALVRTSRGKAAMDQLRETISLMQATERQALAERQLRWREAQQFASLATWVGAGLLLALIGAAAVSSSREFRARERESWVRDGLAGLGAELQGELRLEVLSEKVLAYLALLLNAQVGAIYAPEPDGRFRRLAGHALPLAEGHASAWRPGDGLVGQVALDRRLRHVREVPAGYLPVTSGTGQADPRELVVLAAEVDGDLQAVLELGFFRRLQPTELALLARASALLGMALRSSRDRTQLEQLLEETQRQAEELQAQQEELRVSNEELSEQGRVLQASQVQLELQQEELSQTNAELAEQSRAVAQQRDALEQAQAVLSEKATELARSNQYKSEFLANMSHELRTPLNSSLILAKLLADNKRGNLTEEQVRFAQTISAAGHDLLELINDILDLSKIEAGKVEVFNEPVALAPAVDSLLKMMMPQAREKGLALTAKIEADVPEWLETDGQRLRQILKNLMSNALKFTERGEVKVALRMQGEQLAFTVQDTGIGISQQQQRVIFDAFRQADGSTHRKYGGTGLGLSISRDLAHLLGGDIEVSSTPGQGSVFTLTLPLQAPARLATALPLPRLRQPGPATAPPAGEPLDFAKAKPDPQVSVQADEPSDMAVDHESGQARRILVIEDDERFAMILRDLAQEMGFACMVAQSASDGLALARKYKPSAILLDMNLPDRSGLSVLDQLKRSSQTRHVPVHVVSVADYSHEALALGAVGYALKPVKREQLVSALQQLEATFSQRVRQVLVVEDDARQRDSIRQLLAADEVQITDVASVGEALAQLQAARFDCMVMDLNLPDGSGFELLERMAATQSQQPSPPVIVYTGRSISRDEEQRLRKFSKSIIIKDARSPERLLDEVSLFLHQVESHLPPESQRMLQAARDRDATLEGRKILIVEDDARNIFALSGLLEPKGAKVVIARNGREALDALASADLPGAADGDGPVDLVLMDIMMPEMDGYEAMREIRKHPAWQKLPIIALTAKAMRDDQEKCLAAGANDYVAKPLDVDKLLSLIRVWMRG</sequence>
<dbReference type="SMART" id="SM00387">
    <property type="entry name" value="HATPase_c"/>
    <property type="match status" value="1"/>
</dbReference>
<feature type="transmembrane region" description="Helical" evidence="9">
    <location>
        <begin position="183"/>
        <end position="204"/>
    </location>
</feature>
<dbReference type="PROSITE" id="PS50110">
    <property type="entry name" value="RESPONSE_REGULATORY"/>
    <property type="match status" value="3"/>
</dbReference>
<evidence type="ECO:0000256" key="3">
    <source>
        <dbReference type="ARBA" id="ARBA00022553"/>
    </source>
</evidence>
<dbReference type="Gene3D" id="1.10.287.130">
    <property type="match status" value="1"/>
</dbReference>
<dbReference type="CDD" id="cd00156">
    <property type="entry name" value="REC"/>
    <property type="match status" value="1"/>
</dbReference>
<dbReference type="SUPFAM" id="SSF47384">
    <property type="entry name" value="Homodimeric domain of signal transducing histidine kinase"/>
    <property type="match status" value="1"/>
</dbReference>
<feature type="modified residue" description="4-aspartylphosphate" evidence="7">
    <location>
        <position position="1081"/>
    </location>
</feature>
<dbReference type="InterPro" id="IPR003594">
    <property type="entry name" value="HATPase_dom"/>
</dbReference>
<gene>
    <name evidence="12" type="ORF">GCM10009107_04650</name>
</gene>
<dbReference type="SMART" id="SM00065">
    <property type="entry name" value="GAF"/>
    <property type="match status" value="1"/>
</dbReference>
<feature type="coiled-coil region" evidence="8">
    <location>
        <begin position="367"/>
        <end position="460"/>
    </location>
</feature>
<dbReference type="EMBL" id="BAAAEW010000003">
    <property type="protein sequence ID" value="GAA0741754.1"/>
    <property type="molecule type" value="Genomic_DNA"/>
</dbReference>
<dbReference type="Pfam" id="PF02518">
    <property type="entry name" value="HATPase_c"/>
    <property type="match status" value="1"/>
</dbReference>
<keyword evidence="6" id="KW-0902">Two-component regulatory system</keyword>
<dbReference type="InterPro" id="IPR003661">
    <property type="entry name" value="HisK_dim/P_dom"/>
</dbReference>
<evidence type="ECO:0000259" key="11">
    <source>
        <dbReference type="PROSITE" id="PS50110"/>
    </source>
</evidence>
<dbReference type="InterPro" id="IPR036097">
    <property type="entry name" value="HisK_dim/P_sf"/>
</dbReference>
<dbReference type="Gene3D" id="3.30.565.10">
    <property type="entry name" value="Histidine kinase-like ATPase, C-terminal domain"/>
    <property type="match status" value="1"/>
</dbReference>
<dbReference type="InterPro" id="IPR007891">
    <property type="entry name" value="CHASE3"/>
</dbReference>
<evidence type="ECO:0000256" key="5">
    <source>
        <dbReference type="ARBA" id="ARBA00022777"/>
    </source>
</evidence>
<keyword evidence="8" id="KW-0175">Coiled coil</keyword>
<feature type="modified residue" description="4-aspartylphosphate" evidence="7">
    <location>
        <position position="802"/>
    </location>
</feature>
<feature type="domain" description="Response regulatory" evidence="11">
    <location>
        <begin position="875"/>
        <end position="992"/>
    </location>
</feature>
<evidence type="ECO:0000313" key="12">
    <source>
        <dbReference type="EMBL" id="GAA0741754.1"/>
    </source>
</evidence>
<comment type="caution">
    <text evidence="12">The sequence shown here is derived from an EMBL/GenBank/DDBJ whole genome shotgun (WGS) entry which is preliminary data.</text>
</comment>
<organism evidence="12 13">
    <name type="scientific">Ideonella azotifigens</name>
    <dbReference type="NCBI Taxonomy" id="513160"/>
    <lineage>
        <taxon>Bacteria</taxon>
        <taxon>Pseudomonadati</taxon>
        <taxon>Pseudomonadota</taxon>
        <taxon>Betaproteobacteria</taxon>
        <taxon>Burkholderiales</taxon>
        <taxon>Sphaerotilaceae</taxon>
        <taxon>Ideonella</taxon>
    </lineage>
</organism>
<dbReference type="Gene3D" id="3.40.50.2300">
    <property type="match status" value="3"/>
</dbReference>
<evidence type="ECO:0000256" key="2">
    <source>
        <dbReference type="ARBA" id="ARBA00012438"/>
    </source>
</evidence>
<evidence type="ECO:0000313" key="13">
    <source>
        <dbReference type="Proteomes" id="UP001500279"/>
    </source>
</evidence>
<comment type="catalytic activity">
    <reaction evidence="1">
        <text>ATP + protein L-histidine = ADP + protein N-phospho-L-histidine.</text>
        <dbReference type="EC" id="2.7.13.3"/>
    </reaction>
</comment>
<dbReference type="CDD" id="cd00082">
    <property type="entry name" value="HisKA"/>
    <property type="match status" value="1"/>
</dbReference>
<dbReference type="SUPFAM" id="SSF52172">
    <property type="entry name" value="CheY-like"/>
    <property type="match status" value="3"/>
</dbReference>
<dbReference type="InterPro" id="IPR029016">
    <property type="entry name" value="GAF-like_dom_sf"/>
</dbReference>
<evidence type="ECO:0000256" key="4">
    <source>
        <dbReference type="ARBA" id="ARBA00022679"/>
    </source>
</evidence>
<dbReference type="InterPro" id="IPR001789">
    <property type="entry name" value="Sig_transdc_resp-reg_receiver"/>
</dbReference>
<keyword evidence="3 7" id="KW-0597">Phosphoprotein</keyword>
<evidence type="ECO:0000256" key="6">
    <source>
        <dbReference type="ARBA" id="ARBA00023012"/>
    </source>
</evidence>
<keyword evidence="9" id="KW-0812">Transmembrane</keyword>
<keyword evidence="5" id="KW-0418">Kinase</keyword>
<dbReference type="InterPro" id="IPR003018">
    <property type="entry name" value="GAF"/>
</dbReference>
<dbReference type="InterPro" id="IPR011006">
    <property type="entry name" value="CheY-like_superfamily"/>
</dbReference>
<dbReference type="Pfam" id="PF00072">
    <property type="entry name" value="Response_reg"/>
    <property type="match status" value="3"/>
</dbReference>
<dbReference type="CDD" id="cd17546">
    <property type="entry name" value="REC_hyHK_CKI1_RcsC-like"/>
    <property type="match status" value="1"/>
</dbReference>
<evidence type="ECO:0000259" key="10">
    <source>
        <dbReference type="PROSITE" id="PS50109"/>
    </source>
</evidence>
<feature type="domain" description="Response regulatory" evidence="11">
    <location>
        <begin position="1022"/>
        <end position="1148"/>
    </location>
</feature>
<dbReference type="EC" id="2.7.13.3" evidence="2"/>
<proteinExistence type="predicted"/>
<dbReference type="InterPro" id="IPR004358">
    <property type="entry name" value="Sig_transdc_His_kin-like_C"/>
</dbReference>
<dbReference type="PROSITE" id="PS50109">
    <property type="entry name" value="HIS_KIN"/>
    <property type="match status" value="1"/>
</dbReference>
<dbReference type="InterPro" id="IPR036890">
    <property type="entry name" value="HATPase_C_sf"/>
</dbReference>
<feature type="modified residue" description="4-aspartylphosphate" evidence="7">
    <location>
        <position position="924"/>
    </location>
</feature>
<keyword evidence="9" id="KW-0472">Membrane</keyword>
<dbReference type="SMART" id="SM00388">
    <property type="entry name" value="HisKA"/>
    <property type="match status" value="1"/>
</dbReference>
<evidence type="ECO:0000256" key="1">
    <source>
        <dbReference type="ARBA" id="ARBA00000085"/>
    </source>
</evidence>
<feature type="domain" description="Response regulatory" evidence="11">
    <location>
        <begin position="753"/>
        <end position="866"/>
    </location>
</feature>
<dbReference type="SUPFAM" id="SSF55781">
    <property type="entry name" value="GAF domain-like"/>
    <property type="match status" value="1"/>
</dbReference>